<dbReference type="Pfam" id="PF15003">
    <property type="entry name" value="HAUS2"/>
    <property type="match status" value="1"/>
</dbReference>
<evidence type="ECO:0000313" key="3">
    <source>
        <dbReference type="Proteomes" id="UP000251960"/>
    </source>
</evidence>
<feature type="region of interest" description="Disordered" evidence="1">
    <location>
        <begin position="660"/>
        <end position="693"/>
    </location>
</feature>
<dbReference type="AlphaFoldDB" id="A0A3L6GC73"/>
<dbReference type="InterPro" id="IPR028346">
    <property type="entry name" value="HAUS2"/>
</dbReference>
<sequence length="693" mass="79605">MAAAQPKPAKRLGGMAEALAIAADLGFPASTTQEDQTSSDKSDDLVKVLRELTVVQRNIANLQVELQGRKVIFMKFCLPQDDKNIAHLTHVSEMEKKCESLARMTAILKDVIQNKDRIIARLQQPYSLDCIPVEAEYQKQFSELLLKAASDYGALTASVGDFQWSQNFRESPAVWGEMLRPIPAALASCTRFFEAMSAMRESFSTLQKLRVGHSSLSITPSDSSDDSKFLTPPQWRDGSILDSWKQMDDINLESSGIDAMNQRRLSWPSIKRDPSGHHLSQIDFVLTRREDKQSYLDCKVIPGESVVPQHKLVVVDFRFRIRTHTDKQAKFARAKWWKLKEETSEVFKERVIVEGAWSKEDDVQKAIKEKKECYKSWFHEKARSTKRGIRWQRRLQSELSETNGRAYDDLYRRLSIKEGEKDVYKMARIRERKTRDLNQVKCIKDGMDLLLVKGQDIKHRWQRYLDNLFNGENETMDTQLNDSFDDLNRCFVRRIQESEVKEALKRMKGDNAISLDGIPIEMPDEWRSTLVQFFKNKGDIQSCTNYRGIKLMSHTMKLWKKVIGHCLRGMTHITMNQFGFMPGRDEMIQGEEIEKHARRVVDDRDSASSVKHMKARSQAKDAPEGPIYRWATLKASKTLISSLDGSSDRLGPQQRLQRLLPPLERQGRTQGGLGGLWHTLSHGQPTKMPPLFP</sequence>
<dbReference type="PANTHER" id="PTHR16039">
    <property type="entry name" value="HAUS AUGMIN-LIKE COMPLEX SUBUNIT 2"/>
    <property type="match status" value="1"/>
</dbReference>
<name>A0A3L6GC73_MAIZE</name>
<dbReference type="Proteomes" id="UP000251960">
    <property type="component" value="Chromosome 10"/>
</dbReference>
<dbReference type="GO" id="GO:0031023">
    <property type="term" value="P:microtubule organizing center organization"/>
    <property type="evidence" value="ECO:0007669"/>
    <property type="project" value="InterPro"/>
</dbReference>
<dbReference type="ExpressionAtlas" id="A0A3L6GC73">
    <property type="expression patterns" value="baseline and differential"/>
</dbReference>
<comment type="caution">
    <text evidence="2">The sequence shown here is derived from an EMBL/GenBank/DDBJ whole genome shotgun (WGS) entry which is preliminary data.</text>
</comment>
<dbReference type="GO" id="GO:0051225">
    <property type="term" value="P:spindle assembly"/>
    <property type="evidence" value="ECO:0007669"/>
    <property type="project" value="InterPro"/>
</dbReference>
<reference evidence="2 3" key="1">
    <citation type="journal article" date="2018" name="Nat. Genet.">
        <title>Extensive intraspecific gene order and gene structural variations between Mo17 and other maize genomes.</title>
        <authorList>
            <person name="Sun S."/>
            <person name="Zhou Y."/>
            <person name="Chen J."/>
            <person name="Shi J."/>
            <person name="Zhao H."/>
            <person name="Zhao H."/>
            <person name="Song W."/>
            <person name="Zhang M."/>
            <person name="Cui Y."/>
            <person name="Dong X."/>
            <person name="Liu H."/>
            <person name="Ma X."/>
            <person name="Jiao Y."/>
            <person name="Wang B."/>
            <person name="Wei X."/>
            <person name="Stein J.C."/>
            <person name="Glaubitz J.C."/>
            <person name="Lu F."/>
            <person name="Yu G."/>
            <person name="Liang C."/>
            <person name="Fengler K."/>
            <person name="Li B."/>
            <person name="Rafalski A."/>
            <person name="Schnable P.S."/>
            <person name="Ware D.H."/>
            <person name="Buckler E.S."/>
            <person name="Lai J."/>
        </authorList>
    </citation>
    <scope>NUCLEOTIDE SEQUENCE [LARGE SCALE GENOMIC DNA]</scope>
    <source>
        <strain evidence="3">cv. Missouri 17</strain>
        <tissue evidence="2">Seedling</tissue>
    </source>
</reference>
<dbReference type="EMBL" id="NCVQ01000002">
    <property type="protein sequence ID" value="PWZ45976.1"/>
    <property type="molecule type" value="Genomic_DNA"/>
</dbReference>
<gene>
    <name evidence="2" type="primary">AUG2</name>
    <name evidence="2" type="ORF">Zm00014a_025101</name>
</gene>
<evidence type="ECO:0000313" key="2">
    <source>
        <dbReference type="EMBL" id="PWZ45976.1"/>
    </source>
</evidence>
<evidence type="ECO:0000256" key="1">
    <source>
        <dbReference type="SAM" id="MobiDB-lite"/>
    </source>
</evidence>
<dbReference type="PANTHER" id="PTHR16039:SF1">
    <property type="entry name" value="HAUS AUGMIN-LIKE COMPLEX SUBUNIT 2"/>
    <property type="match status" value="1"/>
</dbReference>
<organism evidence="2 3">
    <name type="scientific">Zea mays</name>
    <name type="common">Maize</name>
    <dbReference type="NCBI Taxonomy" id="4577"/>
    <lineage>
        <taxon>Eukaryota</taxon>
        <taxon>Viridiplantae</taxon>
        <taxon>Streptophyta</taxon>
        <taxon>Embryophyta</taxon>
        <taxon>Tracheophyta</taxon>
        <taxon>Spermatophyta</taxon>
        <taxon>Magnoliopsida</taxon>
        <taxon>Liliopsida</taxon>
        <taxon>Poales</taxon>
        <taxon>Poaceae</taxon>
        <taxon>PACMAD clade</taxon>
        <taxon>Panicoideae</taxon>
        <taxon>Andropogonodae</taxon>
        <taxon>Andropogoneae</taxon>
        <taxon>Tripsacinae</taxon>
        <taxon>Zea</taxon>
    </lineage>
</organism>
<accession>A0A3L6GC73</accession>
<protein>
    <submittedName>
        <fullName evidence="2">AUGMIN subunit 2</fullName>
    </submittedName>
</protein>
<proteinExistence type="predicted"/>
<feature type="region of interest" description="Disordered" evidence="1">
    <location>
        <begin position="602"/>
        <end position="622"/>
    </location>
</feature>